<dbReference type="RefSeq" id="WP_067534251.1">
    <property type="nucleotide sequence ID" value="NZ_AP025567.1"/>
</dbReference>
<evidence type="ECO:0000313" key="7">
    <source>
        <dbReference type="EMBL" id="RHJ87340.1"/>
    </source>
</evidence>
<dbReference type="SMART" id="SM00998">
    <property type="entry name" value="ADSL_C"/>
    <property type="match status" value="1"/>
</dbReference>
<comment type="catalytic activity">
    <reaction evidence="5">
        <text>(2S)-2-[5-amino-1-(5-phospho-beta-D-ribosyl)imidazole-4-carboxamido]succinate = 5-amino-1-(5-phospho-beta-D-ribosyl)imidazole-4-carboxamide + fumarate</text>
        <dbReference type="Rhea" id="RHEA:23920"/>
        <dbReference type="ChEBI" id="CHEBI:29806"/>
        <dbReference type="ChEBI" id="CHEBI:58443"/>
        <dbReference type="ChEBI" id="CHEBI:58475"/>
        <dbReference type="EC" id="4.3.2.2"/>
    </reaction>
</comment>
<dbReference type="AlphaFoldDB" id="A0A415E147"/>
<dbReference type="PANTHER" id="PTHR43172">
    <property type="entry name" value="ADENYLOSUCCINATE LYASE"/>
    <property type="match status" value="1"/>
</dbReference>
<comment type="catalytic activity">
    <reaction evidence="5">
        <text>N(6)-(1,2-dicarboxyethyl)-AMP = fumarate + AMP</text>
        <dbReference type="Rhea" id="RHEA:16853"/>
        <dbReference type="ChEBI" id="CHEBI:29806"/>
        <dbReference type="ChEBI" id="CHEBI:57567"/>
        <dbReference type="ChEBI" id="CHEBI:456215"/>
        <dbReference type="EC" id="4.3.2.2"/>
    </reaction>
</comment>
<dbReference type="NCBIfam" id="TIGR00928">
    <property type="entry name" value="purB"/>
    <property type="match status" value="1"/>
</dbReference>
<dbReference type="UniPathway" id="UPA00074">
    <property type="reaction ID" value="UER00132"/>
</dbReference>
<dbReference type="InterPro" id="IPR020557">
    <property type="entry name" value="Fumarate_lyase_CS"/>
</dbReference>
<dbReference type="Gene3D" id="1.10.40.30">
    <property type="entry name" value="Fumarase/aspartase (C-terminal domain)"/>
    <property type="match status" value="1"/>
</dbReference>
<evidence type="ECO:0000313" key="8">
    <source>
        <dbReference type="Proteomes" id="UP000284841"/>
    </source>
</evidence>
<dbReference type="GO" id="GO:0044208">
    <property type="term" value="P:'de novo' AMP biosynthetic process"/>
    <property type="evidence" value="ECO:0007669"/>
    <property type="project" value="UniProtKB-UniPathway"/>
</dbReference>
<keyword evidence="3 5" id="KW-0456">Lyase</keyword>
<evidence type="ECO:0000259" key="6">
    <source>
        <dbReference type="SMART" id="SM00998"/>
    </source>
</evidence>
<comment type="pathway">
    <text evidence="5">Purine metabolism; IMP biosynthesis via de novo pathway; 5-amino-1-(5-phospho-D-ribosyl)imidazole-4-carboxamide from 5-amino-1-(5-phospho-D-ribosyl)imidazole-4-carboxylate: step 2/2.</text>
</comment>
<dbReference type="PROSITE" id="PS00163">
    <property type="entry name" value="FUMARATE_LYASES"/>
    <property type="match status" value="1"/>
</dbReference>
<evidence type="ECO:0000256" key="3">
    <source>
        <dbReference type="ARBA" id="ARBA00023239"/>
    </source>
</evidence>
<dbReference type="Pfam" id="PF00206">
    <property type="entry name" value="Lyase_1"/>
    <property type="match status" value="1"/>
</dbReference>
<dbReference type="UniPathway" id="UPA00075">
    <property type="reaction ID" value="UER00336"/>
</dbReference>
<dbReference type="SUPFAM" id="SSF48557">
    <property type="entry name" value="L-aspartase-like"/>
    <property type="match status" value="1"/>
</dbReference>
<organism evidence="7 8">
    <name type="scientific">Emergencia timonensis</name>
    <dbReference type="NCBI Taxonomy" id="1776384"/>
    <lineage>
        <taxon>Bacteria</taxon>
        <taxon>Bacillati</taxon>
        <taxon>Bacillota</taxon>
        <taxon>Clostridia</taxon>
        <taxon>Peptostreptococcales</taxon>
        <taxon>Anaerovoracaceae</taxon>
        <taxon>Emergencia</taxon>
    </lineage>
</organism>
<dbReference type="Proteomes" id="UP000284841">
    <property type="component" value="Unassembled WGS sequence"/>
</dbReference>
<dbReference type="InterPro" id="IPR008948">
    <property type="entry name" value="L-Aspartase-like"/>
</dbReference>
<dbReference type="Gene3D" id="1.10.275.60">
    <property type="match status" value="1"/>
</dbReference>
<name>A0A415E147_9FIRM</name>
<comment type="pathway">
    <text evidence="5">Purine metabolism; AMP biosynthesis via de novo pathway; AMP from IMP: step 2/2.</text>
</comment>
<evidence type="ECO:0000256" key="5">
    <source>
        <dbReference type="RuleBase" id="RU361172"/>
    </source>
</evidence>
<dbReference type="OrthoDB" id="9768878at2"/>
<gene>
    <name evidence="7" type="ORF">DW099_11615</name>
</gene>
<accession>A0A415E147</accession>
<reference evidence="7 8" key="1">
    <citation type="submission" date="2018-08" db="EMBL/GenBank/DDBJ databases">
        <title>A genome reference for cultivated species of the human gut microbiota.</title>
        <authorList>
            <person name="Zou Y."/>
            <person name="Xue W."/>
            <person name="Luo G."/>
        </authorList>
    </citation>
    <scope>NUCLEOTIDE SEQUENCE [LARGE SCALE GENOMIC DNA]</scope>
    <source>
        <strain evidence="7 8">AM07-24</strain>
    </source>
</reference>
<dbReference type="GO" id="GO:0008652">
    <property type="term" value="P:amino acid biosynthetic process"/>
    <property type="evidence" value="ECO:0007669"/>
    <property type="project" value="UniProtKB-KW"/>
</dbReference>
<dbReference type="InterPro" id="IPR004769">
    <property type="entry name" value="Pur_lyase"/>
</dbReference>
<evidence type="ECO:0000256" key="2">
    <source>
        <dbReference type="ARBA" id="ARBA00022755"/>
    </source>
</evidence>
<protein>
    <recommendedName>
        <fullName evidence="4 5">Adenylosuccinate lyase</fullName>
        <shortName evidence="5">ASL</shortName>
        <ecNumber evidence="4 5">4.3.2.2</ecNumber>
    </recommendedName>
    <alternativeName>
        <fullName evidence="5">Adenylosuccinase</fullName>
    </alternativeName>
</protein>
<dbReference type="GO" id="GO:0070626">
    <property type="term" value="F:(S)-2-(5-amino-1-(5-phospho-D-ribosyl)imidazole-4-carboxamido) succinate lyase (fumarate-forming) activity"/>
    <property type="evidence" value="ECO:0007669"/>
    <property type="project" value="TreeGrafter"/>
</dbReference>
<dbReference type="STRING" id="1776384.GCA_900086585_00812"/>
<keyword evidence="8" id="KW-1185">Reference proteome</keyword>
<dbReference type="InterPro" id="IPR000362">
    <property type="entry name" value="Fumarate_lyase_fam"/>
</dbReference>
<keyword evidence="2 5" id="KW-0658">Purine biosynthesis</keyword>
<dbReference type="Gene3D" id="1.20.200.10">
    <property type="entry name" value="Fumarase/aspartase (Central domain)"/>
    <property type="match status" value="1"/>
</dbReference>
<dbReference type="Pfam" id="PF10397">
    <property type="entry name" value="ADSL_C"/>
    <property type="match status" value="1"/>
</dbReference>
<comment type="caution">
    <text evidence="7">The sequence shown here is derived from an EMBL/GenBank/DDBJ whole genome shotgun (WGS) entry which is preliminary data.</text>
</comment>
<feature type="domain" description="Adenylosuccinate lyase C-terminal" evidence="6">
    <location>
        <begin position="370"/>
        <end position="454"/>
    </location>
</feature>
<dbReference type="GeneID" id="83003211"/>
<keyword evidence="1" id="KW-0028">Amino-acid biosynthesis</keyword>
<proteinExistence type="inferred from homology"/>
<dbReference type="PANTHER" id="PTHR43172:SF1">
    <property type="entry name" value="ADENYLOSUCCINATE LYASE"/>
    <property type="match status" value="1"/>
</dbReference>
<sequence length="477" mass="53819">MTTDNYTSPLSERYPSKEMQFLFSPDMKFRTWRRLWIALAETEKELGLSITQEQIDQLKQHQDDINYDVAKAREKEVRHDVMSHVYAYGQQCPNAKGIIHLGATSCYVGDNTDIVIMSQALQLIRKKLVNTIASLAEFAEEYKSLPTLAYTHFQAAQPTTVGKRATLWLNDLVMDLEDLDYVLNSLRLLGSKGTTGTQASFLELFDGDHEKCRVLDQRIADKMGFKGCYPVSGQTYSRKVDSRVLNVLAGIAQSAHKFSNDIRLLQHMKEVEEPFEKHQIGSSAMAYKRNPMRTERMASLANYVMSDAMNPQITAATQWFERTLDDSANKRIAVSEAFLATDGILELYINVSKGLVVYPKVIESHLMAELPFMATENIMMDAVRAGGDRQELHERIRLHSMDAGKVVKEQGKPNDLLDRIAADPAFNITKEALQKVLKPENYVGRSIEQTTEFLNGVIKPILSANEDQIGLTAEINV</sequence>
<dbReference type="PRINTS" id="PR00149">
    <property type="entry name" value="FUMRATELYASE"/>
</dbReference>
<dbReference type="GO" id="GO:0004018">
    <property type="term" value="F:N6-(1,2-dicarboxyethyl)AMP AMP-lyase (fumarate-forming) activity"/>
    <property type="evidence" value="ECO:0007669"/>
    <property type="project" value="UniProtKB-UniRule"/>
</dbReference>
<comment type="similarity">
    <text evidence="5">Belongs to the lyase 1 family. Adenylosuccinate lyase subfamily.</text>
</comment>
<dbReference type="EC" id="4.3.2.2" evidence="4 5"/>
<dbReference type="InterPro" id="IPR019468">
    <property type="entry name" value="AdenyloSucc_lyase_C"/>
</dbReference>
<dbReference type="CDD" id="cd03302">
    <property type="entry name" value="Adenylsuccinate_lyase_2"/>
    <property type="match status" value="1"/>
</dbReference>
<evidence type="ECO:0000256" key="4">
    <source>
        <dbReference type="NCBIfam" id="TIGR00928"/>
    </source>
</evidence>
<dbReference type="FunFam" id="1.10.275.60:FF:000001">
    <property type="entry name" value="Adenylosuccinate lyase"/>
    <property type="match status" value="1"/>
</dbReference>
<evidence type="ECO:0000256" key="1">
    <source>
        <dbReference type="ARBA" id="ARBA00022605"/>
    </source>
</evidence>
<dbReference type="GO" id="GO:0005829">
    <property type="term" value="C:cytosol"/>
    <property type="evidence" value="ECO:0007669"/>
    <property type="project" value="TreeGrafter"/>
</dbReference>
<dbReference type="EMBL" id="QRMS01000003">
    <property type="protein sequence ID" value="RHJ87340.1"/>
    <property type="molecule type" value="Genomic_DNA"/>
</dbReference>
<dbReference type="GO" id="GO:0006189">
    <property type="term" value="P:'de novo' IMP biosynthetic process"/>
    <property type="evidence" value="ECO:0007669"/>
    <property type="project" value="UniProtKB-UniPathway"/>
</dbReference>
<dbReference type="InterPro" id="IPR022761">
    <property type="entry name" value="Fumarate_lyase_N"/>
</dbReference>